<evidence type="ECO:0000256" key="2">
    <source>
        <dbReference type="SAM" id="MobiDB-lite"/>
    </source>
</evidence>
<proteinExistence type="predicted"/>
<gene>
    <name evidence="3" type="ORF">MAR_006413</name>
</gene>
<protein>
    <submittedName>
        <fullName evidence="3">Uncharacterized protein</fullName>
    </submittedName>
</protein>
<accession>A0ABY7D8F2</accession>
<name>A0ABY7D8F2_MYAAR</name>
<feature type="coiled-coil region" evidence="1">
    <location>
        <begin position="211"/>
        <end position="276"/>
    </location>
</feature>
<feature type="compositionally biased region" description="Basic and acidic residues" evidence="2">
    <location>
        <begin position="1"/>
        <end position="19"/>
    </location>
</feature>
<dbReference type="EMBL" id="CP111012">
    <property type="protein sequence ID" value="WAQ93942.1"/>
    <property type="molecule type" value="Genomic_DNA"/>
</dbReference>
<dbReference type="Proteomes" id="UP001164746">
    <property type="component" value="Chromosome 1"/>
</dbReference>
<feature type="region of interest" description="Disordered" evidence="2">
    <location>
        <begin position="140"/>
        <end position="171"/>
    </location>
</feature>
<evidence type="ECO:0000313" key="4">
    <source>
        <dbReference type="Proteomes" id="UP001164746"/>
    </source>
</evidence>
<feature type="region of interest" description="Disordered" evidence="2">
    <location>
        <begin position="1"/>
        <end position="85"/>
    </location>
</feature>
<keyword evidence="4" id="KW-1185">Reference proteome</keyword>
<sequence length="300" mass="34068">MNNAKRKQEIREKVKEMKMRQQNWMKQKAEFESKSSNGNSSSPVQRSPDDVTTKKSKPVDNIERGVRSSSSNDRNNNSTERLLASHKSNAKFASWLKAKEVPAEDEGLSLENESTFIHKSEYNSNKYSDNYYKDVDYRDHKGSGGATTLRVPSERTSKVTSPEQGWDSEDETGEITAATLMSPEDFDSRADDIIAKVKGDLKLSTHPTSVYEEVRKSVSAVNNKMDSLDSQDSNLSSHESEITELQRQLQDLVTHKKDFERSYDELAIQARQEKNRLTMVHDSLTSVHQQIEKVKMLAGE</sequence>
<evidence type="ECO:0000256" key="1">
    <source>
        <dbReference type="SAM" id="Coils"/>
    </source>
</evidence>
<organism evidence="3 4">
    <name type="scientific">Mya arenaria</name>
    <name type="common">Soft-shell clam</name>
    <dbReference type="NCBI Taxonomy" id="6604"/>
    <lineage>
        <taxon>Eukaryota</taxon>
        <taxon>Metazoa</taxon>
        <taxon>Spiralia</taxon>
        <taxon>Lophotrochozoa</taxon>
        <taxon>Mollusca</taxon>
        <taxon>Bivalvia</taxon>
        <taxon>Autobranchia</taxon>
        <taxon>Heteroconchia</taxon>
        <taxon>Euheterodonta</taxon>
        <taxon>Imparidentia</taxon>
        <taxon>Neoheterodontei</taxon>
        <taxon>Myida</taxon>
        <taxon>Myoidea</taxon>
        <taxon>Myidae</taxon>
        <taxon>Mya</taxon>
    </lineage>
</organism>
<evidence type="ECO:0000313" key="3">
    <source>
        <dbReference type="EMBL" id="WAQ93942.1"/>
    </source>
</evidence>
<feature type="compositionally biased region" description="Basic and acidic residues" evidence="2">
    <location>
        <begin position="47"/>
        <end position="66"/>
    </location>
</feature>
<keyword evidence="1" id="KW-0175">Coiled coil</keyword>
<reference evidence="3" key="1">
    <citation type="submission" date="2022-11" db="EMBL/GenBank/DDBJ databases">
        <title>Centuries of genome instability and evolution in soft-shell clam transmissible cancer (bioRxiv).</title>
        <authorList>
            <person name="Hart S.F.M."/>
            <person name="Yonemitsu M.A."/>
            <person name="Giersch R.M."/>
            <person name="Beal B.F."/>
            <person name="Arriagada G."/>
            <person name="Davis B.W."/>
            <person name="Ostrander E.A."/>
            <person name="Goff S.P."/>
            <person name="Metzger M.J."/>
        </authorList>
    </citation>
    <scope>NUCLEOTIDE SEQUENCE</scope>
    <source>
        <strain evidence="3">MELC-2E11</strain>
        <tissue evidence="3">Siphon/mantle</tissue>
    </source>
</reference>
<feature type="compositionally biased region" description="Low complexity" evidence="2">
    <location>
        <begin position="67"/>
        <end position="78"/>
    </location>
</feature>